<comment type="caution">
    <text evidence="2">The sequence shown here is derived from an EMBL/GenBank/DDBJ whole genome shotgun (WGS) entry which is preliminary data.</text>
</comment>
<accession>A0A133P346</accession>
<dbReference type="OrthoDB" id="9797506at2"/>
<dbReference type="Pfam" id="PF01161">
    <property type="entry name" value="PBP"/>
    <property type="match status" value="1"/>
</dbReference>
<dbReference type="InterPro" id="IPR005247">
    <property type="entry name" value="YbhB_YbcL/LppC-like"/>
</dbReference>
<dbReference type="Gene3D" id="3.90.280.10">
    <property type="entry name" value="PEBP-like"/>
    <property type="match status" value="1"/>
</dbReference>
<dbReference type="AlphaFoldDB" id="A0A133P346"/>
<reference evidence="2 3" key="1">
    <citation type="submission" date="2016-01" db="EMBL/GenBank/DDBJ databases">
        <authorList>
            <person name="Oliw E.H."/>
        </authorList>
    </citation>
    <scope>NUCLEOTIDE SEQUENCE [LARGE SCALE GENOMIC DNA]</scope>
    <source>
        <strain evidence="2 3">PSS_7772B</strain>
    </source>
</reference>
<dbReference type="RefSeq" id="WP_016636989.1">
    <property type="nucleotide sequence ID" value="NZ_KQ956829.1"/>
</dbReference>
<dbReference type="CDD" id="cd00865">
    <property type="entry name" value="PEBP_bact_arch"/>
    <property type="match status" value="1"/>
</dbReference>
<protein>
    <submittedName>
        <fullName evidence="2">Raf-like protein</fullName>
    </submittedName>
</protein>
<comment type="similarity">
    <text evidence="1">Belongs to the UPF0098 family.</text>
</comment>
<dbReference type="EMBL" id="LRQB01000004">
    <property type="protein sequence ID" value="KXA22971.1"/>
    <property type="molecule type" value="Genomic_DNA"/>
</dbReference>
<dbReference type="NCBIfam" id="TIGR00481">
    <property type="entry name" value="YbhB/YbcL family Raf kinase inhibitor-like protein"/>
    <property type="match status" value="1"/>
</dbReference>
<evidence type="ECO:0000313" key="2">
    <source>
        <dbReference type="EMBL" id="KXA22971.1"/>
    </source>
</evidence>
<evidence type="ECO:0000313" key="3">
    <source>
        <dbReference type="Proteomes" id="UP000070687"/>
    </source>
</evidence>
<dbReference type="SUPFAM" id="SSF49777">
    <property type="entry name" value="PEBP-like"/>
    <property type="match status" value="1"/>
</dbReference>
<evidence type="ECO:0000256" key="1">
    <source>
        <dbReference type="ARBA" id="ARBA00007120"/>
    </source>
</evidence>
<name>A0A133P346_GARVA</name>
<dbReference type="InterPro" id="IPR008914">
    <property type="entry name" value="PEBP"/>
</dbReference>
<organism evidence="2 3">
    <name type="scientific">Gardnerella vaginalis</name>
    <dbReference type="NCBI Taxonomy" id="2702"/>
    <lineage>
        <taxon>Bacteria</taxon>
        <taxon>Bacillati</taxon>
        <taxon>Actinomycetota</taxon>
        <taxon>Actinomycetes</taxon>
        <taxon>Bifidobacteriales</taxon>
        <taxon>Bifidobacteriaceae</taxon>
        <taxon>Gardnerella</taxon>
    </lineage>
</organism>
<gene>
    <name evidence="2" type="ORF">HMPREF3208_00058</name>
</gene>
<dbReference type="Proteomes" id="UP000070687">
    <property type="component" value="Unassembled WGS sequence"/>
</dbReference>
<dbReference type="PATRIC" id="fig|2702.100.peg.52"/>
<proteinExistence type="inferred from homology"/>
<dbReference type="InterPro" id="IPR036610">
    <property type="entry name" value="PEBP-like_sf"/>
</dbReference>
<sequence>MNISTDFTTIPDDYSKAAPTQNKINGVPVVSFPFYVDDMPPFVHYLHWRFVDDDAIPVCGFEWIHWTAANVPVEALMFDFNDSHALQIPQDFSRTMQSMIPEAVQGRNSQASRFVGCTDPAITMHYNGPQPPDKDHEYMFEVFGTEKPLPNLQQGFYMNELLREVRNVTSGVDAGGMFLTGKA</sequence>